<proteinExistence type="predicted"/>
<protein>
    <submittedName>
        <fullName evidence="2">Uncharacterized protein</fullName>
    </submittedName>
</protein>
<organism evidence="1 2">
    <name type="scientific">Plectus sambesii</name>
    <dbReference type="NCBI Taxonomy" id="2011161"/>
    <lineage>
        <taxon>Eukaryota</taxon>
        <taxon>Metazoa</taxon>
        <taxon>Ecdysozoa</taxon>
        <taxon>Nematoda</taxon>
        <taxon>Chromadorea</taxon>
        <taxon>Plectida</taxon>
        <taxon>Plectina</taxon>
        <taxon>Plectoidea</taxon>
        <taxon>Plectidae</taxon>
        <taxon>Plectus</taxon>
    </lineage>
</organism>
<accession>A0A914V459</accession>
<keyword evidence="1" id="KW-1185">Reference proteome</keyword>
<dbReference type="AlphaFoldDB" id="A0A914V459"/>
<dbReference type="WBParaSite" id="PSAMB.scaffold1498size30661.g13484.t1">
    <property type="protein sequence ID" value="PSAMB.scaffold1498size30661.g13484.t1"/>
    <property type="gene ID" value="PSAMB.scaffold1498size30661.g13484"/>
</dbReference>
<dbReference type="Proteomes" id="UP000887566">
    <property type="component" value="Unplaced"/>
</dbReference>
<sequence length="164" mass="16983">MPPIVAVDSRVIGASRLLAKLRPAMTRRPSGQTCDHCARANGKRLAAAAAPGVPLLFACALGAPGPDIRRRRGQLSPCEADGAAKSSSSAGARNSICRYGSSSARTAGGNPGTRGHLVCVDRRRHFVVTAAVGHVCAASLPLCVLIRRKGESACLYSLPLPLFS</sequence>
<evidence type="ECO:0000313" key="2">
    <source>
        <dbReference type="WBParaSite" id="PSAMB.scaffold1498size30661.g13484.t1"/>
    </source>
</evidence>
<reference evidence="2" key="1">
    <citation type="submission" date="2022-11" db="UniProtKB">
        <authorList>
            <consortium name="WormBaseParasite"/>
        </authorList>
    </citation>
    <scope>IDENTIFICATION</scope>
</reference>
<name>A0A914V459_9BILA</name>
<evidence type="ECO:0000313" key="1">
    <source>
        <dbReference type="Proteomes" id="UP000887566"/>
    </source>
</evidence>